<evidence type="ECO:0000256" key="4">
    <source>
        <dbReference type="ARBA" id="ARBA00022806"/>
    </source>
</evidence>
<keyword evidence="6" id="KW-0694">RNA-binding</keyword>
<dbReference type="PANTHER" id="PTHR47959">
    <property type="entry name" value="ATP-DEPENDENT RNA HELICASE RHLE-RELATED"/>
    <property type="match status" value="1"/>
</dbReference>
<dbReference type="InterPro" id="IPR001650">
    <property type="entry name" value="Helicase_C-like"/>
</dbReference>
<dbReference type="PROSITE" id="PS00039">
    <property type="entry name" value="DEAD_ATP_HELICASE"/>
    <property type="match status" value="1"/>
</dbReference>
<dbReference type="Pfam" id="PF00270">
    <property type="entry name" value="DEAD"/>
    <property type="match status" value="1"/>
</dbReference>
<evidence type="ECO:0000259" key="12">
    <source>
        <dbReference type="PROSITE" id="PS51194"/>
    </source>
</evidence>
<feature type="domain" description="Helicase C-terminal" evidence="12">
    <location>
        <begin position="215"/>
        <end position="376"/>
    </location>
</feature>
<sequence>MSSFSDLGVAEQLCKACADLGFKEPTEIQKEAIPRALEGRDIIGIAETGSGKTAAFVLPVLQALLAKPAPFFALVLAPTRELAYQIKEQFESLGAQIGVKCTILIGGLDMVSQSMQLAGKPHVIVATPGRILDHLENTKGFTLRSLKYLVFDEADRLLNMDFEKEMTAILRAIPSDRKTYLYSATMTKKVSKLKRACLANPATVEVSRKYQTVKSLRQEYIFVPAKFRDVYTVAIANDFSGKSVMIFTNTIRNTHKLELVLKALDFSVIGLHGKMPQDKRIAALNKFKSGKSAILVATDVASRGLDIPQVDLVLNYDVPQKSKDYIHRVGRTARAGRSGLSIAIVTQYDVELFQRIEQCFNDKISDWLQIERIRGQRRGCDGFFGESRRSAKNGVD</sequence>
<evidence type="ECO:0000256" key="2">
    <source>
        <dbReference type="ARBA" id="ARBA00022741"/>
    </source>
</evidence>
<evidence type="ECO:0000256" key="5">
    <source>
        <dbReference type="ARBA" id="ARBA00022840"/>
    </source>
</evidence>
<dbReference type="PANTHER" id="PTHR47959:SF24">
    <property type="entry name" value="ATP-DEPENDENT RNA HELICASE"/>
    <property type="match status" value="1"/>
</dbReference>
<comment type="similarity">
    <text evidence="8">Belongs to the DEAD box helicase family. DDX47/RRP3 subfamily.</text>
</comment>
<evidence type="ECO:0000256" key="8">
    <source>
        <dbReference type="ARBA" id="ARBA00024350"/>
    </source>
</evidence>
<dbReference type="Pfam" id="PF00271">
    <property type="entry name" value="Helicase_C"/>
    <property type="match status" value="1"/>
</dbReference>
<dbReference type="InterPro" id="IPR027417">
    <property type="entry name" value="P-loop_NTPase"/>
</dbReference>
<dbReference type="InterPro" id="IPR044765">
    <property type="entry name" value="DDX47/Rrp3_DEADc"/>
</dbReference>
<feature type="short sequence motif" description="Q motif" evidence="9">
    <location>
        <begin position="2"/>
        <end position="30"/>
    </location>
</feature>
<dbReference type="GO" id="GO:0003724">
    <property type="term" value="F:RNA helicase activity"/>
    <property type="evidence" value="ECO:0007669"/>
    <property type="project" value="UniProtKB-EC"/>
</dbReference>
<dbReference type="InterPro" id="IPR011545">
    <property type="entry name" value="DEAD/DEAH_box_helicase_dom"/>
</dbReference>
<dbReference type="EMBL" id="JBDODL010001167">
    <property type="protein sequence ID" value="MES1921221.1"/>
    <property type="molecule type" value="Genomic_DNA"/>
</dbReference>
<dbReference type="PROSITE" id="PS51194">
    <property type="entry name" value="HELICASE_CTER"/>
    <property type="match status" value="1"/>
</dbReference>
<dbReference type="SMART" id="SM00490">
    <property type="entry name" value="HELICc"/>
    <property type="match status" value="1"/>
</dbReference>
<dbReference type="SUPFAM" id="SSF52540">
    <property type="entry name" value="P-loop containing nucleoside triphosphate hydrolases"/>
    <property type="match status" value="1"/>
</dbReference>
<protein>
    <submittedName>
        <fullName evidence="14">ATP-dependent RNA helicase ddx47</fullName>
        <ecNumber evidence="14">3.6.4.13</ecNumber>
    </submittedName>
</protein>
<evidence type="ECO:0000256" key="10">
    <source>
        <dbReference type="RuleBase" id="RU000492"/>
    </source>
</evidence>
<reference evidence="14 15" key="1">
    <citation type="journal article" date="2024" name="BMC Biol.">
        <title>Comparative genomics of Ascetosporea gives new insight into the evolutionary basis for animal parasitism in Rhizaria.</title>
        <authorList>
            <person name="Hiltunen Thoren M."/>
            <person name="Onut-Brannstrom I."/>
            <person name="Alfjorden A."/>
            <person name="Peckova H."/>
            <person name="Swords F."/>
            <person name="Hooper C."/>
            <person name="Holzer A.S."/>
            <person name="Bass D."/>
            <person name="Burki F."/>
        </authorList>
    </citation>
    <scope>NUCLEOTIDE SEQUENCE [LARGE SCALE GENOMIC DNA]</scope>
    <source>
        <strain evidence="14">20-A016</strain>
    </source>
</reference>
<feature type="domain" description="Helicase ATP-binding" evidence="11">
    <location>
        <begin position="33"/>
        <end position="204"/>
    </location>
</feature>
<keyword evidence="3 10" id="KW-0378">Hydrolase</keyword>
<evidence type="ECO:0000313" key="14">
    <source>
        <dbReference type="EMBL" id="MES1921221.1"/>
    </source>
</evidence>
<dbReference type="InterPro" id="IPR014014">
    <property type="entry name" value="RNA_helicase_DEAD_Q_motif"/>
</dbReference>
<evidence type="ECO:0000256" key="6">
    <source>
        <dbReference type="ARBA" id="ARBA00022884"/>
    </source>
</evidence>
<gene>
    <name evidence="14" type="primary">DDX47</name>
    <name evidence="14" type="ORF">MHBO_002784</name>
</gene>
<proteinExistence type="inferred from homology"/>
<organism evidence="14 15">
    <name type="scientific">Bonamia ostreae</name>
    <dbReference type="NCBI Taxonomy" id="126728"/>
    <lineage>
        <taxon>Eukaryota</taxon>
        <taxon>Sar</taxon>
        <taxon>Rhizaria</taxon>
        <taxon>Endomyxa</taxon>
        <taxon>Ascetosporea</taxon>
        <taxon>Haplosporida</taxon>
        <taxon>Bonamia</taxon>
    </lineage>
</organism>
<dbReference type="InterPro" id="IPR014001">
    <property type="entry name" value="Helicase_ATP-bd"/>
</dbReference>
<dbReference type="PROSITE" id="PS51192">
    <property type="entry name" value="HELICASE_ATP_BIND_1"/>
    <property type="match status" value="1"/>
</dbReference>
<dbReference type="PROSITE" id="PS51195">
    <property type="entry name" value="Q_MOTIF"/>
    <property type="match status" value="1"/>
</dbReference>
<evidence type="ECO:0000256" key="7">
    <source>
        <dbReference type="ARBA" id="ARBA00023242"/>
    </source>
</evidence>
<evidence type="ECO:0000259" key="11">
    <source>
        <dbReference type="PROSITE" id="PS51192"/>
    </source>
</evidence>
<dbReference type="CDD" id="cd17954">
    <property type="entry name" value="DEADc_DDX47"/>
    <property type="match status" value="1"/>
</dbReference>
<dbReference type="GO" id="GO:0016787">
    <property type="term" value="F:hydrolase activity"/>
    <property type="evidence" value="ECO:0007669"/>
    <property type="project" value="UniProtKB-KW"/>
</dbReference>
<keyword evidence="4 10" id="KW-0347">Helicase</keyword>
<dbReference type="Proteomes" id="UP001439008">
    <property type="component" value="Unassembled WGS sequence"/>
</dbReference>
<keyword evidence="7" id="KW-0539">Nucleus</keyword>
<evidence type="ECO:0000256" key="9">
    <source>
        <dbReference type="PROSITE-ProRule" id="PRU00552"/>
    </source>
</evidence>
<name>A0ABV2ANG6_9EUKA</name>
<dbReference type="CDD" id="cd18787">
    <property type="entry name" value="SF2_C_DEAD"/>
    <property type="match status" value="1"/>
</dbReference>
<dbReference type="SMART" id="SM00487">
    <property type="entry name" value="DEXDc"/>
    <property type="match status" value="1"/>
</dbReference>
<dbReference type="InterPro" id="IPR000629">
    <property type="entry name" value="RNA-helicase_DEAD-box_CS"/>
</dbReference>
<feature type="domain" description="DEAD-box RNA helicase Q" evidence="13">
    <location>
        <begin position="2"/>
        <end position="30"/>
    </location>
</feature>
<comment type="caution">
    <text evidence="14">The sequence shown here is derived from an EMBL/GenBank/DDBJ whole genome shotgun (WGS) entry which is preliminary data.</text>
</comment>
<keyword evidence="5 10" id="KW-0067">ATP-binding</keyword>
<evidence type="ECO:0000256" key="1">
    <source>
        <dbReference type="ARBA" id="ARBA00004123"/>
    </source>
</evidence>
<keyword evidence="15" id="KW-1185">Reference proteome</keyword>
<keyword evidence="2 10" id="KW-0547">Nucleotide-binding</keyword>
<evidence type="ECO:0000256" key="3">
    <source>
        <dbReference type="ARBA" id="ARBA00022801"/>
    </source>
</evidence>
<accession>A0ABV2ANG6</accession>
<evidence type="ECO:0000259" key="13">
    <source>
        <dbReference type="PROSITE" id="PS51195"/>
    </source>
</evidence>
<comment type="subcellular location">
    <subcellularLocation>
        <location evidence="1">Nucleus</location>
    </subcellularLocation>
</comment>
<evidence type="ECO:0000313" key="15">
    <source>
        <dbReference type="Proteomes" id="UP001439008"/>
    </source>
</evidence>
<dbReference type="Gene3D" id="3.40.50.300">
    <property type="entry name" value="P-loop containing nucleotide triphosphate hydrolases"/>
    <property type="match status" value="2"/>
</dbReference>
<dbReference type="EC" id="3.6.4.13" evidence="14"/>
<dbReference type="InterPro" id="IPR050079">
    <property type="entry name" value="DEAD_box_RNA_helicase"/>
</dbReference>